<evidence type="ECO:0000313" key="9">
    <source>
        <dbReference type="EMBL" id="MDN3724146.1"/>
    </source>
</evidence>
<dbReference type="InterPro" id="IPR003738">
    <property type="entry name" value="SRAP"/>
</dbReference>
<organism evidence="9 10">
    <name type="scientific">Aequorivita aurantiaca</name>
    <dbReference type="NCBI Taxonomy" id="3053356"/>
    <lineage>
        <taxon>Bacteria</taxon>
        <taxon>Pseudomonadati</taxon>
        <taxon>Bacteroidota</taxon>
        <taxon>Flavobacteriia</taxon>
        <taxon>Flavobacteriales</taxon>
        <taxon>Flavobacteriaceae</taxon>
        <taxon>Aequorivita</taxon>
    </lineage>
</organism>
<keyword evidence="10" id="KW-1185">Reference proteome</keyword>
<evidence type="ECO:0000256" key="4">
    <source>
        <dbReference type="ARBA" id="ARBA00022801"/>
    </source>
</evidence>
<keyword evidence="3" id="KW-0227">DNA damage</keyword>
<evidence type="ECO:0000256" key="1">
    <source>
        <dbReference type="ARBA" id="ARBA00008136"/>
    </source>
</evidence>
<keyword evidence="7" id="KW-0456">Lyase</keyword>
<sequence length="227" mass="26101">MITHLSNTATQSEIETYLGIPFLFQNIYKPQIIINGREETSAILVTSGFPDAVQFGIWGILPKNYSQAWQHFQNYEISLSTDLETIQPEHWLYGALKERRCYIIVTGYFNYFLKNKNLQPWFSSKDSQKAFCLAGVYNKTDDGFITFTLLTKKSTHFQIKTSFTPILPIILAKKERELWIGNHIEPDALSIFLENISSPNLKQHAVNPAIMGKGKKTLQMLEPYTKK</sequence>
<dbReference type="Gene3D" id="3.90.1680.10">
    <property type="entry name" value="SOS response associated peptidase-like"/>
    <property type="match status" value="1"/>
</dbReference>
<dbReference type="EC" id="3.4.-.-" evidence="8"/>
<dbReference type="PANTHER" id="PTHR13604">
    <property type="entry name" value="DC12-RELATED"/>
    <property type="match status" value="1"/>
</dbReference>
<accession>A0ABT8DJN6</accession>
<gene>
    <name evidence="9" type="ORF">QRD02_07110</name>
</gene>
<dbReference type="PANTHER" id="PTHR13604:SF0">
    <property type="entry name" value="ABASIC SITE PROCESSING PROTEIN HMCES"/>
    <property type="match status" value="1"/>
</dbReference>
<protein>
    <recommendedName>
        <fullName evidence="8">Abasic site processing protein</fullName>
        <ecNumber evidence="8">3.4.-.-</ecNumber>
    </recommendedName>
</protein>
<keyword evidence="5" id="KW-0190">Covalent protein-DNA linkage</keyword>
<keyword evidence="2 8" id="KW-0645">Protease</keyword>
<evidence type="ECO:0000256" key="5">
    <source>
        <dbReference type="ARBA" id="ARBA00023124"/>
    </source>
</evidence>
<evidence type="ECO:0000256" key="6">
    <source>
        <dbReference type="ARBA" id="ARBA00023125"/>
    </source>
</evidence>
<name>A0ABT8DJN6_9FLAO</name>
<evidence type="ECO:0000256" key="7">
    <source>
        <dbReference type="ARBA" id="ARBA00023239"/>
    </source>
</evidence>
<dbReference type="RefSeq" id="WP_290254239.1">
    <property type="nucleotide sequence ID" value="NZ_JAUGQQ010000003.1"/>
</dbReference>
<keyword evidence="4 8" id="KW-0378">Hydrolase</keyword>
<reference evidence="9 10" key="1">
    <citation type="submission" date="2023-06" db="EMBL/GenBank/DDBJ databases">
        <authorList>
            <person name="Ye Y.-Q."/>
            <person name="Du Z.-J."/>
        </authorList>
    </citation>
    <scope>NUCLEOTIDE SEQUENCE [LARGE SCALE GENOMIC DNA]</scope>
    <source>
        <strain evidence="9 10">SDUM287046</strain>
    </source>
</reference>
<dbReference type="EMBL" id="JAUGQQ010000003">
    <property type="protein sequence ID" value="MDN3724146.1"/>
    <property type="molecule type" value="Genomic_DNA"/>
</dbReference>
<evidence type="ECO:0000256" key="2">
    <source>
        <dbReference type="ARBA" id="ARBA00022670"/>
    </source>
</evidence>
<dbReference type="Proteomes" id="UP001244787">
    <property type="component" value="Unassembled WGS sequence"/>
</dbReference>
<evidence type="ECO:0000256" key="8">
    <source>
        <dbReference type="RuleBase" id="RU364100"/>
    </source>
</evidence>
<proteinExistence type="inferred from homology"/>
<comment type="similarity">
    <text evidence="1 8">Belongs to the SOS response-associated peptidase family.</text>
</comment>
<evidence type="ECO:0000256" key="3">
    <source>
        <dbReference type="ARBA" id="ARBA00022763"/>
    </source>
</evidence>
<keyword evidence="6" id="KW-0238">DNA-binding</keyword>
<evidence type="ECO:0000313" key="10">
    <source>
        <dbReference type="Proteomes" id="UP001244787"/>
    </source>
</evidence>
<dbReference type="Pfam" id="PF02586">
    <property type="entry name" value="SRAP"/>
    <property type="match status" value="1"/>
</dbReference>
<dbReference type="SUPFAM" id="SSF143081">
    <property type="entry name" value="BB1717-like"/>
    <property type="match status" value="1"/>
</dbReference>
<dbReference type="InterPro" id="IPR036590">
    <property type="entry name" value="SRAP-like"/>
</dbReference>
<comment type="caution">
    <text evidence="9">The sequence shown here is derived from an EMBL/GenBank/DDBJ whole genome shotgun (WGS) entry which is preliminary data.</text>
</comment>